<reference evidence="1" key="1">
    <citation type="submission" date="2014-07" db="EMBL/GenBank/DDBJ databases">
        <title>Identification of a novel salt tolerance gene in wild soybean by whole-genome sequencing.</title>
        <authorList>
            <person name="Lam H.-M."/>
            <person name="Qi X."/>
            <person name="Li M.-W."/>
            <person name="Liu X."/>
            <person name="Xie M."/>
            <person name="Ni M."/>
            <person name="Xu X."/>
        </authorList>
    </citation>
    <scope>NUCLEOTIDE SEQUENCE [LARGE SCALE GENOMIC DNA]</scope>
    <source>
        <tissue evidence="1">Root</tissue>
    </source>
</reference>
<gene>
    <name evidence="1" type="ORF">glysoja_046932</name>
</gene>
<evidence type="ECO:0008006" key="2">
    <source>
        <dbReference type="Google" id="ProtNLM"/>
    </source>
</evidence>
<evidence type="ECO:0000313" key="1">
    <source>
        <dbReference type="EMBL" id="KHN15539.1"/>
    </source>
</evidence>
<dbReference type="PANTHER" id="PTHR33116:SF78">
    <property type="entry name" value="OS12G0587133 PROTEIN"/>
    <property type="match status" value="1"/>
</dbReference>
<accession>A0A0B2Q6B8</accession>
<dbReference type="Proteomes" id="UP000053555">
    <property type="component" value="Unassembled WGS sequence"/>
</dbReference>
<sequence>ENVLVLKALLRGFELASGLKINYAKSQFGIIGGMVNWANEAAQILNCRQMETPFYYLGIPIGAKPSSRLVWEPLINKCESKLSKWAQKNISMARKVTLINYVINALPIYLLSFFK</sequence>
<proteinExistence type="predicted"/>
<organism evidence="1">
    <name type="scientific">Glycine soja</name>
    <name type="common">Wild soybean</name>
    <dbReference type="NCBI Taxonomy" id="3848"/>
    <lineage>
        <taxon>Eukaryota</taxon>
        <taxon>Viridiplantae</taxon>
        <taxon>Streptophyta</taxon>
        <taxon>Embryophyta</taxon>
        <taxon>Tracheophyta</taxon>
        <taxon>Spermatophyta</taxon>
        <taxon>Magnoliopsida</taxon>
        <taxon>eudicotyledons</taxon>
        <taxon>Gunneridae</taxon>
        <taxon>Pentapetalae</taxon>
        <taxon>rosids</taxon>
        <taxon>fabids</taxon>
        <taxon>Fabales</taxon>
        <taxon>Fabaceae</taxon>
        <taxon>Papilionoideae</taxon>
        <taxon>50 kb inversion clade</taxon>
        <taxon>NPAAA clade</taxon>
        <taxon>indigoferoid/millettioid clade</taxon>
        <taxon>Phaseoleae</taxon>
        <taxon>Glycine</taxon>
        <taxon>Glycine subgen. Soja</taxon>
    </lineage>
</organism>
<name>A0A0B2Q6B8_GLYSO</name>
<dbReference type="AlphaFoldDB" id="A0A0B2Q6B8"/>
<dbReference type="EMBL" id="KN660837">
    <property type="protein sequence ID" value="KHN15539.1"/>
    <property type="molecule type" value="Genomic_DNA"/>
</dbReference>
<protein>
    <recommendedName>
        <fullName evidence="2">Reverse transcriptase domain-containing protein</fullName>
    </recommendedName>
</protein>
<feature type="non-terminal residue" evidence="1">
    <location>
        <position position="1"/>
    </location>
</feature>
<dbReference type="PANTHER" id="PTHR33116">
    <property type="entry name" value="REVERSE TRANSCRIPTASE ZINC-BINDING DOMAIN-CONTAINING PROTEIN-RELATED-RELATED"/>
    <property type="match status" value="1"/>
</dbReference>
<feature type="non-terminal residue" evidence="1">
    <location>
        <position position="115"/>
    </location>
</feature>